<evidence type="ECO:0000313" key="2">
    <source>
        <dbReference type="EMBL" id="KFD49073.1"/>
    </source>
</evidence>
<accession>A0A085LVS7</accession>
<evidence type="ECO:0000313" key="3">
    <source>
        <dbReference type="EMBL" id="KFD68854.1"/>
    </source>
</evidence>
<dbReference type="EMBL" id="KL363278">
    <property type="protein sequence ID" value="KFD49073.1"/>
    <property type="molecule type" value="Genomic_DNA"/>
</dbReference>
<dbReference type="Proteomes" id="UP000030758">
    <property type="component" value="Unassembled WGS sequence"/>
</dbReference>
<evidence type="ECO:0000256" key="1">
    <source>
        <dbReference type="SAM" id="SignalP"/>
    </source>
</evidence>
<dbReference type="Proteomes" id="UP000030764">
    <property type="component" value="Unassembled WGS sequence"/>
</dbReference>
<keyword evidence="4" id="KW-1185">Reference proteome</keyword>
<protein>
    <recommendedName>
        <fullName evidence="5">EB domain-containing protein</fullName>
    </recommendedName>
</protein>
<organism evidence="2 4">
    <name type="scientific">Trichuris suis</name>
    <name type="common">pig whipworm</name>
    <dbReference type="NCBI Taxonomy" id="68888"/>
    <lineage>
        <taxon>Eukaryota</taxon>
        <taxon>Metazoa</taxon>
        <taxon>Ecdysozoa</taxon>
        <taxon>Nematoda</taxon>
        <taxon>Enoplea</taxon>
        <taxon>Dorylaimia</taxon>
        <taxon>Trichinellida</taxon>
        <taxon>Trichuridae</taxon>
        <taxon>Trichuris</taxon>
    </lineage>
</organism>
<proteinExistence type="predicted"/>
<reference evidence="2 4" key="1">
    <citation type="journal article" date="2014" name="Nat. Genet.">
        <title>Genome and transcriptome of the porcine whipworm Trichuris suis.</title>
        <authorList>
            <person name="Jex A.R."/>
            <person name="Nejsum P."/>
            <person name="Schwarz E.M."/>
            <person name="Hu L."/>
            <person name="Young N.D."/>
            <person name="Hall R.S."/>
            <person name="Korhonen P.K."/>
            <person name="Liao S."/>
            <person name="Thamsborg S."/>
            <person name="Xia J."/>
            <person name="Xu P."/>
            <person name="Wang S."/>
            <person name="Scheerlinck J.P."/>
            <person name="Hofmann A."/>
            <person name="Sternberg P.W."/>
            <person name="Wang J."/>
            <person name="Gasser R.B."/>
        </authorList>
    </citation>
    <scope>NUCLEOTIDE SEQUENCE [LARGE SCALE GENOMIC DNA]</scope>
    <source>
        <strain evidence="3">DCEP-RM93F</strain>
        <strain evidence="2">DCEP-RM93M</strain>
    </source>
</reference>
<evidence type="ECO:0000313" key="4">
    <source>
        <dbReference type="Proteomes" id="UP000030764"/>
    </source>
</evidence>
<dbReference type="EMBL" id="KL367500">
    <property type="protein sequence ID" value="KFD68854.1"/>
    <property type="molecule type" value="Genomic_DNA"/>
</dbReference>
<sequence length="233" mass="26659">MNSWFKILIAVALIVHQVGSHERHQRHERRHRLFKRTLYDVRKKNEMFEYDDVECDGAVCVGRSFQAFGKSCTSDDNCTEPYMVCVNEKCSCNSYTRRVEDFCDPVDWRCPLGEIYKDADGSSELCRSNLQSYNDICDSGYYCNPVDDVSGQTGNITVNGICCPKHRKGVIKVRAVCPVGKPQDVYGDCKRNCPTKTHFCHKDPYVTHVKELCCPRACQKGFYFNGFVCAVRL</sequence>
<feature type="signal peptide" evidence="1">
    <location>
        <begin position="1"/>
        <end position="20"/>
    </location>
</feature>
<keyword evidence="1" id="KW-0732">Signal</keyword>
<gene>
    <name evidence="2" type="ORF">M513_10015</name>
    <name evidence="3" type="ORF">M514_10015</name>
</gene>
<name>A0A085LVS7_9BILA</name>
<feature type="chain" id="PRO_5010405192" description="EB domain-containing protein" evidence="1">
    <location>
        <begin position="21"/>
        <end position="233"/>
    </location>
</feature>
<dbReference type="AlphaFoldDB" id="A0A085LVS7"/>
<evidence type="ECO:0008006" key="5">
    <source>
        <dbReference type="Google" id="ProtNLM"/>
    </source>
</evidence>